<dbReference type="InterPro" id="IPR001123">
    <property type="entry name" value="LeuE-type"/>
</dbReference>
<feature type="transmembrane region" description="Helical" evidence="7">
    <location>
        <begin position="127"/>
        <end position="149"/>
    </location>
</feature>
<gene>
    <name evidence="8" type="ORF">ZRA01_26670</name>
</gene>
<evidence type="ECO:0000256" key="2">
    <source>
        <dbReference type="ARBA" id="ARBA00007928"/>
    </source>
</evidence>
<comment type="similarity">
    <text evidence="2">Belongs to the Rht family.</text>
</comment>
<keyword evidence="3" id="KW-1003">Cell membrane</keyword>
<dbReference type="PANTHER" id="PTHR30086:SF15">
    <property type="entry name" value="LEUCINE EFFLUX PROTEIN"/>
    <property type="match status" value="1"/>
</dbReference>
<evidence type="ECO:0000256" key="3">
    <source>
        <dbReference type="ARBA" id="ARBA00022475"/>
    </source>
</evidence>
<evidence type="ECO:0000313" key="9">
    <source>
        <dbReference type="Proteomes" id="UP000318422"/>
    </source>
</evidence>
<reference evidence="8 9" key="1">
    <citation type="submission" date="2019-06" db="EMBL/GenBank/DDBJ databases">
        <title>Whole genome shotgun sequence of Zoogloea ramigera NBRC 15342.</title>
        <authorList>
            <person name="Hosoyama A."/>
            <person name="Uohara A."/>
            <person name="Ohji S."/>
            <person name="Ichikawa N."/>
        </authorList>
    </citation>
    <scope>NUCLEOTIDE SEQUENCE [LARGE SCALE GENOMIC DNA]</scope>
    <source>
        <strain evidence="8 9">NBRC 15342</strain>
    </source>
</reference>
<keyword evidence="5 7" id="KW-1133">Transmembrane helix</keyword>
<dbReference type="AlphaFoldDB" id="A0A4Y4CYL6"/>
<dbReference type="EMBL" id="BJNV01000048">
    <property type="protein sequence ID" value="GEC96594.1"/>
    <property type="molecule type" value="Genomic_DNA"/>
</dbReference>
<evidence type="ECO:0000256" key="7">
    <source>
        <dbReference type="SAM" id="Phobius"/>
    </source>
</evidence>
<dbReference type="NCBIfam" id="NF008201">
    <property type="entry name" value="PRK10958.1"/>
    <property type="match status" value="1"/>
</dbReference>
<sequence>MRPFKAERSVFYGVTDLGTFVLGTIFIVLVPGPNSLYVMTIASRFGIAAGYRGAAGIFVGDLILMTLAATGVASVFQANPALFVALKYAGAAYLVFLGLSLLRTALARRPATDAAPALPEAGTARPFRVALLISLMNPKAILFYVSFFIQFVSPGYAHPALSFLILGVVVQLCSMAYLSVLIFGGTWLADAFRRRPRLSATATGGVGALFIGFGVKLAGGGLA</sequence>
<feature type="transmembrane region" description="Helical" evidence="7">
    <location>
        <begin position="54"/>
        <end position="76"/>
    </location>
</feature>
<feature type="transmembrane region" description="Helical" evidence="7">
    <location>
        <begin position="200"/>
        <end position="219"/>
    </location>
</feature>
<keyword evidence="9" id="KW-1185">Reference proteome</keyword>
<keyword evidence="4 7" id="KW-0812">Transmembrane</keyword>
<evidence type="ECO:0000256" key="5">
    <source>
        <dbReference type="ARBA" id="ARBA00022989"/>
    </source>
</evidence>
<dbReference type="PIRSF" id="PIRSF006324">
    <property type="entry name" value="LeuE"/>
    <property type="match status" value="1"/>
</dbReference>
<dbReference type="Proteomes" id="UP000318422">
    <property type="component" value="Unassembled WGS sequence"/>
</dbReference>
<accession>A0A4Y4CYL6</accession>
<protein>
    <submittedName>
        <fullName evidence="8">Leucine efflux protein</fullName>
    </submittedName>
</protein>
<feature type="transmembrane region" description="Helical" evidence="7">
    <location>
        <begin position="20"/>
        <end position="42"/>
    </location>
</feature>
<comment type="caution">
    <text evidence="8">The sequence shown here is derived from an EMBL/GenBank/DDBJ whole genome shotgun (WGS) entry which is preliminary data.</text>
</comment>
<dbReference type="GO" id="GO:0005886">
    <property type="term" value="C:plasma membrane"/>
    <property type="evidence" value="ECO:0007669"/>
    <property type="project" value="UniProtKB-SubCell"/>
</dbReference>
<dbReference type="Pfam" id="PF01810">
    <property type="entry name" value="LysE"/>
    <property type="match status" value="1"/>
</dbReference>
<comment type="subcellular location">
    <subcellularLocation>
        <location evidence="1">Cell membrane</location>
        <topology evidence="1">Multi-pass membrane protein</topology>
    </subcellularLocation>
</comment>
<feature type="transmembrane region" description="Helical" evidence="7">
    <location>
        <begin position="88"/>
        <end position="106"/>
    </location>
</feature>
<dbReference type="PANTHER" id="PTHR30086">
    <property type="entry name" value="ARGININE EXPORTER PROTEIN ARGO"/>
    <property type="match status" value="1"/>
</dbReference>
<name>A0A4Y4CYL6_ZOORA</name>
<dbReference type="GO" id="GO:0015820">
    <property type="term" value="P:L-leucine transport"/>
    <property type="evidence" value="ECO:0007669"/>
    <property type="project" value="TreeGrafter"/>
</dbReference>
<dbReference type="GO" id="GO:0015190">
    <property type="term" value="F:L-leucine transmembrane transporter activity"/>
    <property type="evidence" value="ECO:0007669"/>
    <property type="project" value="TreeGrafter"/>
</dbReference>
<feature type="transmembrane region" description="Helical" evidence="7">
    <location>
        <begin position="161"/>
        <end position="188"/>
    </location>
</feature>
<keyword evidence="6 7" id="KW-0472">Membrane</keyword>
<evidence type="ECO:0000256" key="4">
    <source>
        <dbReference type="ARBA" id="ARBA00022692"/>
    </source>
</evidence>
<evidence type="ECO:0000256" key="1">
    <source>
        <dbReference type="ARBA" id="ARBA00004651"/>
    </source>
</evidence>
<proteinExistence type="inferred from homology"/>
<evidence type="ECO:0000256" key="6">
    <source>
        <dbReference type="ARBA" id="ARBA00023136"/>
    </source>
</evidence>
<organism evidence="8 9">
    <name type="scientific">Zoogloea ramigera</name>
    <dbReference type="NCBI Taxonomy" id="350"/>
    <lineage>
        <taxon>Bacteria</taxon>
        <taxon>Pseudomonadati</taxon>
        <taxon>Pseudomonadota</taxon>
        <taxon>Betaproteobacteria</taxon>
        <taxon>Rhodocyclales</taxon>
        <taxon>Zoogloeaceae</taxon>
        <taxon>Zoogloea</taxon>
    </lineage>
</organism>
<evidence type="ECO:0000313" key="8">
    <source>
        <dbReference type="EMBL" id="GEC96594.1"/>
    </source>
</evidence>